<sequence>MEPIISVAVDSATLAVDDLTGSRTSGLAKHGRCVLLVEELDGWKKRVGESGERAAEPEDFARKPSRVSCSNGRDGDRDPGKAPPHGDGCLQTNQPDGEGTEWDSYVVAYIFWMKVNFIVKAC</sequence>
<name>A0A8J6HUZ6_TENMO</name>
<feature type="region of interest" description="Disordered" evidence="1">
    <location>
        <begin position="47"/>
        <end position="98"/>
    </location>
</feature>
<feature type="compositionally biased region" description="Basic and acidic residues" evidence="1">
    <location>
        <begin position="47"/>
        <end position="62"/>
    </location>
</feature>
<dbReference type="Proteomes" id="UP000719412">
    <property type="component" value="Unassembled WGS sequence"/>
</dbReference>
<evidence type="ECO:0000256" key="1">
    <source>
        <dbReference type="SAM" id="MobiDB-lite"/>
    </source>
</evidence>
<evidence type="ECO:0000313" key="3">
    <source>
        <dbReference type="Proteomes" id="UP000719412"/>
    </source>
</evidence>
<reference evidence="2" key="2">
    <citation type="submission" date="2021-08" db="EMBL/GenBank/DDBJ databases">
        <authorList>
            <person name="Eriksson T."/>
        </authorList>
    </citation>
    <scope>NUCLEOTIDE SEQUENCE</scope>
    <source>
        <strain evidence="2">Stoneville</strain>
        <tissue evidence="2">Whole head</tissue>
    </source>
</reference>
<gene>
    <name evidence="2" type="ORF">GEV33_002430</name>
</gene>
<proteinExistence type="predicted"/>
<comment type="caution">
    <text evidence="2">The sequence shown here is derived from an EMBL/GenBank/DDBJ whole genome shotgun (WGS) entry which is preliminary data.</text>
</comment>
<reference evidence="2" key="1">
    <citation type="journal article" date="2020" name="J Insects Food Feed">
        <title>The yellow mealworm (Tenebrio molitor) genome: a resource for the emerging insects as food and feed industry.</title>
        <authorList>
            <person name="Eriksson T."/>
            <person name="Andere A."/>
            <person name="Kelstrup H."/>
            <person name="Emery V."/>
            <person name="Picard C."/>
        </authorList>
    </citation>
    <scope>NUCLEOTIDE SEQUENCE</scope>
    <source>
        <strain evidence="2">Stoneville</strain>
        <tissue evidence="2">Whole head</tissue>
    </source>
</reference>
<evidence type="ECO:0000313" key="2">
    <source>
        <dbReference type="EMBL" id="KAH0820361.1"/>
    </source>
</evidence>
<organism evidence="2 3">
    <name type="scientific">Tenebrio molitor</name>
    <name type="common">Yellow mealworm beetle</name>
    <dbReference type="NCBI Taxonomy" id="7067"/>
    <lineage>
        <taxon>Eukaryota</taxon>
        <taxon>Metazoa</taxon>
        <taxon>Ecdysozoa</taxon>
        <taxon>Arthropoda</taxon>
        <taxon>Hexapoda</taxon>
        <taxon>Insecta</taxon>
        <taxon>Pterygota</taxon>
        <taxon>Neoptera</taxon>
        <taxon>Endopterygota</taxon>
        <taxon>Coleoptera</taxon>
        <taxon>Polyphaga</taxon>
        <taxon>Cucujiformia</taxon>
        <taxon>Tenebrionidae</taxon>
        <taxon>Tenebrio</taxon>
    </lineage>
</organism>
<protein>
    <submittedName>
        <fullName evidence="2">Uncharacterized protein</fullName>
    </submittedName>
</protein>
<keyword evidence="3" id="KW-1185">Reference proteome</keyword>
<accession>A0A8J6HUZ6</accession>
<dbReference type="EMBL" id="JABDTM020012075">
    <property type="protein sequence ID" value="KAH0820361.1"/>
    <property type="molecule type" value="Genomic_DNA"/>
</dbReference>
<dbReference type="AlphaFoldDB" id="A0A8J6HUZ6"/>